<dbReference type="eggNOG" id="ENOG50334DF">
    <property type="taxonomic scope" value="Bacteria"/>
</dbReference>
<dbReference type="AlphaFoldDB" id="E8WVC8"/>
<sequence>MRRSVQVAAPLLASAALTLLTACRKPEMQRCVDENNRVVADNLCSNPTSGTPSAVYHPGMGYIPMYRYYYGGGGGYSLGSGAFGGGYSTLSGHSYANSTGTIRGGFGSSFSGGHGGSGE</sequence>
<dbReference type="STRING" id="1198114.AciX9_0229"/>
<dbReference type="Proteomes" id="UP000000343">
    <property type="component" value="Chromosome"/>
</dbReference>
<keyword evidence="2" id="KW-1185">Reference proteome</keyword>
<gene>
    <name evidence="1" type="ordered locus">AciX9_0229</name>
</gene>
<dbReference type="OrthoDB" id="123458at2"/>
<accession>E8WVC8</accession>
<dbReference type="PROSITE" id="PS51257">
    <property type="entry name" value="PROKAR_LIPOPROTEIN"/>
    <property type="match status" value="1"/>
</dbReference>
<proteinExistence type="predicted"/>
<dbReference type="KEGG" id="acm:AciX9_0229"/>
<organism evidence="2">
    <name type="scientific">Granulicella tundricola (strain ATCC BAA-1859 / DSM 23138 / MP5ACTX9)</name>
    <dbReference type="NCBI Taxonomy" id="1198114"/>
    <lineage>
        <taxon>Bacteria</taxon>
        <taxon>Pseudomonadati</taxon>
        <taxon>Acidobacteriota</taxon>
        <taxon>Terriglobia</taxon>
        <taxon>Terriglobales</taxon>
        <taxon>Acidobacteriaceae</taxon>
        <taxon>Granulicella</taxon>
    </lineage>
</organism>
<protein>
    <recommendedName>
        <fullName evidence="3">Lipoprotein</fullName>
    </recommendedName>
</protein>
<name>E8WVC8_GRATM</name>
<dbReference type="PaxDb" id="1198114-AciX9_0229"/>
<evidence type="ECO:0000313" key="1">
    <source>
        <dbReference type="EMBL" id="ADW67303.1"/>
    </source>
</evidence>
<evidence type="ECO:0008006" key="3">
    <source>
        <dbReference type="Google" id="ProtNLM"/>
    </source>
</evidence>
<dbReference type="HOGENOM" id="CLU_1969458_0_0_0"/>
<reference evidence="2" key="1">
    <citation type="submission" date="2011-01" db="EMBL/GenBank/DDBJ databases">
        <title>Complete sequence of chromosome of Acidobacterium sp. MP5ACTX9.</title>
        <authorList>
            <consortium name="US DOE Joint Genome Institute"/>
            <person name="Lucas S."/>
            <person name="Copeland A."/>
            <person name="Lapidus A."/>
            <person name="Cheng J.-F."/>
            <person name="Goodwin L."/>
            <person name="Pitluck S."/>
            <person name="Teshima H."/>
            <person name="Detter J.C."/>
            <person name="Han C."/>
            <person name="Tapia R."/>
            <person name="Land M."/>
            <person name="Hauser L."/>
            <person name="Kyrpides N."/>
            <person name="Ivanova N."/>
            <person name="Ovchinnikova G."/>
            <person name="Pagani I."/>
            <person name="Rawat S.R."/>
            <person name="Mannisto M."/>
            <person name="Haggblom M.M."/>
            <person name="Woyke T."/>
        </authorList>
    </citation>
    <scope>NUCLEOTIDE SEQUENCE [LARGE SCALE GENOMIC DNA]</scope>
    <source>
        <strain evidence="2">MP5ACTX9</strain>
    </source>
</reference>
<dbReference type="RefSeq" id="WP_013578631.1">
    <property type="nucleotide sequence ID" value="NC_015064.1"/>
</dbReference>
<evidence type="ECO:0000313" key="2">
    <source>
        <dbReference type="Proteomes" id="UP000000343"/>
    </source>
</evidence>
<dbReference type="EMBL" id="CP002480">
    <property type="protein sequence ID" value="ADW67303.1"/>
    <property type="molecule type" value="Genomic_DNA"/>
</dbReference>